<organism evidence="1 2">
    <name type="scientific">Hymenobacter rigui</name>
    <dbReference type="NCBI Taxonomy" id="334424"/>
    <lineage>
        <taxon>Bacteria</taxon>
        <taxon>Pseudomonadati</taxon>
        <taxon>Bacteroidota</taxon>
        <taxon>Cytophagia</taxon>
        <taxon>Cytophagales</taxon>
        <taxon>Hymenobacteraceae</taxon>
        <taxon>Hymenobacter</taxon>
    </lineage>
</organism>
<evidence type="ECO:0008006" key="3">
    <source>
        <dbReference type="Google" id="ProtNLM"/>
    </source>
</evidence>
<dbReference type="AlphaFoldDB" id="A0A428KTW5"/>
<keyword evidence="2" id="KW-1185">Reference proteome</keyword>
<evidence type="ECO:0000313" key="1">
    <source>
        <dbReference type="EMBL" id="RSK50051.1"/>
    </source>
</evidence>
<reference evidence="1 2" key="1">
    <citation type="submission" date="2018-12" db="EMBL/GenBank/DDBJ databases">
        <authorList>
            <person name="Feng G."/>
            <person name="Zhu H."/>
        </authorList>
    </citation>
    <scope>NUCLEOTIDE SEQUENCE [LARGE SCALE GENOMIC DNA]</scope>
    <source>
        <strain evidence="1 2">KCTC 12533</strain>
    </source>
</reference>
<proteinExistence type="predicted"/>
<dbReference type="Proteomes" id="UP000273500">
    <property type="component" value="Unassembled WGS sequence"/>
</dbReference>
<dbReference type="EMBL" id="RWIT01000002">
    <property type="protein sequence ID" value="RSK50051.1"/>
    <property type="molecule type" value="Genomic_DNA"/>
</dbReference>
<accession>A0A428KTW5</accession>
<protein>
    <recommendedName>
        <fullName evidence="3">STAS/SEC14 domain-containing protein</fullName>
    </recommendedName>
</protein>
<evidence type="ECO:0000313" key="2">
    <source>
        <dbReference type="Proteomes" id="UP000273500"/>
    </source>
</evidence>
<sequence>MEKVFSAPLVNMYLYTGPHNTLEVQWLDFVNSETLRCCLLEALRLGREHAIRAWIADNRLLRAIRTKDFEWMGPNIMTPLDQMGVHRLAVIDSQDAMNRMGIKLFLSDVIPNTQILTQTFLSPNEARVWATQAY</sequence>
<comment type="caution">
    <text evidence="1">The sequence shown here is derived from an EMBL/GenBank/DDBJ whole genome shotgun (WGS) entry which is preliminary data.</text>
</comment>
<gene>
    <name evidence="1" type="ORF">EI291_05210</name>
</gene>
<name>A0A428KTW5_9BACT</name>
<dbReference type="RefSeq" id="WP_125418725.1">
    <property type="nucleotide sequence ID" value="NZ_RWIT01000002.1"/>
</dbReference>
<dbReference type="OrthoDB" id="979415at2"/>